<evidence type="ECO:0000256" key="1">
    <source>
        <dbReference type="ARBA" id="ARBA00009437"/>
    </source>
</evidence>
<dbReference type="Pfam" id="PF03466">
    <property type="entry name" value="LysR_substrate"/>
    <property type="match status" value="1"/>
</dbReference>
<keyword evidence="2" id="KW-0805">Transcription regulation</keyword>
<protein>
    <submittedName>
        <fullName evidence="6">HTH-type transcriptional regulator GltC</fullName>
    </submittedName>
</protein>
<dbReference type="InterPro" id="IPR036390">
    <property type="entry name" value="WH_DNA-bd_sf"/>
</dbReference>
<dbReference type="PANTHER" id="PTHR30346:SF17">
    <property type="entry name" value="LYSR FAMILY TRANSCRIPTIONAL REGULATOR"/>
    <property type="match status" value="1"/>
</dbReference>
<dbReference type="Gene3D" id="1.10.10.10">
    <property type="entry name" value="Winged helix-like DNA-binding domain superfamily/Winged helix DNA-binding domain"/>
    <property type="match status" value="1"/>
</dbReference>
<comment type="similarity">
    <text evidence="1">Belongs to the LysR transcriptional regulatory family.</text>
</comment>
<keyword evidence="3" id="KW-0238">DNA-binding</keyword>
<evidence type="ECO:0000256" key="4">
    <source>
        <dbReference type="ARBA" id="ARBA00023163"/>
    </source>
</evidence>
<dbReference type="PRINTS" id="PR00039">
    <property type="entry name" value="HTHLYSR"/>
</dbReference>
<evidence type="ECO:0000313" key="6">
    <source>
        <dbReference type="EMBL" id="OIR04057.1"/>
    </source>
</evidence>
<keyword evidence="4" id="KW-0804">Transcription</keyword>
<dbReference type="Gene3D" id="3.40.190.10">
    <property type="entry name" value="Periplasmic binding protein-like II"/>
    <property type="match status" value="2"/>
</dbReference>
<comment type="caution">
    <text evidence="6">The sequence shown here is derived from an EMBL/GenBank/DDBJ whole genome shotgun (WGS) entry which is preliminary data.</text>
</comment>
<dbReference type="EMBL" id="MLJW01000060">
    <property type="protein sequence ID" value="OIR04057.1"/>
    <property type="molecule type" value="Genomic_DNA"/>
</dbReference>
<dbReference type="GO" id="GO:0003677">
    <property type="term" value="F:DNA binding"/>
    <property type="evidence" value="ECO:0007669"/>
    <property type="project" value="UniProtKB-KW"/>
</dbReference>
<evidence type="ECO:0000256" key="2">
    <source>
        <dbReference type="ARBA" id="ARBA00023015"/>
    </source>
</evidence>
<reference evidence="6" key="1">
    <citation type="submission" date="2016-10" db="EMBL/GenBank/DDBJ databases">
        <title>Sequence of Gallionella enrichment culture.</title>
        <authorList>
            <person name="Poehlein A."/>
            <person name="Muehling M."/>
            <person name="Daniel R."/>
        </authorList>
    </citation>
    <scope>NUCLEOTIDE SEQUENCE</scope>
</reference>
<accession>A0A1J5S6F8</accession>
<dbReference type="PROSITE" id="PS50931">
    <property type="entry name" value="HTH_LYSR"/>
    <property type="match status" value="1"/>
</dbReference>
<dbReference type="SUPFAM" id="SSF53850">
    <property type="entry name" value="Periplasmic binding protein-like II"/>
    <property type="match status" value="1"/>
</dbReference>
<dbReference type="PANTHER" id="PTHR30346">
    <property type="entry name" value="TRANSCRIPTIONAL DUAL REGULATOR HCAR-RELATED"/>
    <property type="match status" value="1"/>
</dbReference>
<dbReference type="CDD" id="cd08414">
    <property type="entry name" value="PBP2_LTTR_aromatics_like"/>
    <property type="match status" value="1"/>
</dbReference>
<dbReference type="GO" id="GO:0032993">
    <property type="term" value="C:protein-DNA complex"/>
    <property type="evidence" value="ECO:0007669"/>
    <property type="project" value="TreeGrafter"/>
</dbReference>
<dbReference type="InterPro" id="IPR005119">
    <property type="entry name" value="LysR_subst-bd"/>
</dbReference>
<dbReference type="Pfam" id="PF00126">
    <property type="entry name" value="HTH_1"/>
    <property type="match status" value="1"/>
</dbReference>
<organism evidence="6">
    <name type="scientific">mine drainage metagenome</name>
    <dbReference type="NCBI Taxonomy" id="410659"/>
    <lineage>
        <taxon>unclassified sequences</taxon>
        <taxon>metagenomes</taxon>
        <taxon>ecological metagenomes</taxon>
    </lineage>
</organism>
<name>A0A1J5S6F8_9ZZZZ</name>
<evidence type="ECO:0000259" key="5">
    <source>
        <dbReference type="PROSITE" id="PS50931"/>
    </source>
</evidence>
<feature type="domain" description="HTH lysR-type" evidence="5">
    <location>
        <begin position="5"/>
        <end position="62"/>
    </location>
</feature>
<dbReference type="InterPro" id="IPR000847">
    <property type="entry name" value="LysR_HTH_N"/>
</dbReference>
<dbReference type="SUPFAM" id="SSF46785">
    <property type="entry name" value="Winged helix' DNA-binding domain"/>
    <property type="match status" value="1"/>
</dbReference>
<sequence length="312" mass="34539">MMRSVELRHLRYFSAVAKTLSFSRAAEKLHVVQPAVSRQIRDLEDELGTVLLDRNHAHVRLTDSGRLFLGHCDRVLAQIDRAIRSVRDAHDGAGGTLLICTDWRLPMDLLPSAVAAFRRRFPRVDVDLRESPMQDHINALRSRKAHLGFVPEEAIPPGADFGRLVVQRSEVMVVSPTTHPLASLSEVKLGNLRHETWICTESPDHSHRHFVTHSCRLAGFAPTFGRSASTLEGVLGRVSAGYGIALMPTAVTLPERLGLHAVRTDCPSFAICAVWNERENSALLRNFVDVLRGLLDRRSDAYGQGLAVQSAG</sequence>
<dbReference type="InterPro" id="IPR036388">
    <property type="entry name" value="WH-like_DNA-bd_sf"/>
</dbReference>
<evidence type="ECO:0000256" key="3">
    <source>
        <dbReference type="ARBA" id="ARBA00023125"/>
    </source>
</evidence>
<dbReference type="FunFam" id="1.10.10.10:FF:000001">
    <property type="entry name" value="LysR family transcriptional regulator"/>
    <property type="match status" value="1"/>
</dbReference>
<proteinExistence type="inferred from homology"/>
<gene>
    <name evidence="6" type="primary">gltC_3</name>
    <name evidence="6" type="ORF">GALL_137880</name>
</gene>
<dbReference type="GO" id="GO:0003700">
    <property type="term" value="F:DNA-binding transcription factor activity"/>
    <property type="evidence" value="ECO:0007669"/>
    <property type="project" value="InterPro"/>
</dbReference>
<dbReference type="AlphaFoldDB" id="A0A1J5S6F8"/>